<sequence length="66" mass="7342">MLSTIRLFHSHFSVIYVAFSDLGNAILEPITSPEWSMVAPIRKAGYHGGEYSVAPFLLSFTKGLLR</sequence>
<accession>A0A653LAU3</accession>
<dbReference type="Proteomes" id="UP000439123">
    <property type="component" value="Unassembled WGS sequence"/>
</dbReference>
<evidence type="ECO:0000313" key="1">
    <source>
        <dbReference type="EMBL" id="VXA88461.1"/>
    </source>
</evidence>
<proteinExistence type="predicted"/>
<dbReference type="AlphaFoldDB" id="A0A653LAU3"/>
<dbReference type="EMBL" id="CABWLC010000020">
    <property type="protein sequence ID" value="VXA88461.1"/>
    <property type="molecule type" value="Genomic_DNA"/>
</dbReference>
<name>A0A653LAU3_AERVE</name>
<protein>
    <submittedName>
        <fullName evidence="1">Uncharacterized protein</fullName>
    </submittedName>
</protein>
<reference evidence="1 2" key="1">
    <citation type="submission" date="2019-10" db="EMBL/GenBank/DDBJ databases">
        <authorList>
            <person name="Karimi E."/>
        </authorList>
    </citation>
    <scope>NUCLEOTIDE SEQUENCE [LARGE SCALE GENOMIC DNA]</scope>
    <source>
        <strain evidence="1">Aeromonas sp. 8C</strain>
    </source>
</reference>
<organism evidence="1 2">
    <name type="scientific">Aeromonas veronii</name>
    <dbReference type="NCBI Taxonomy" id="654"/>
    <lineage>
        <taxon>Bacteria</taxon>
        <taxon>Pseudomonadati</taxon>
        <taxon>Pseudomonadota</taxon>
        <taxon>Gammaproteobacteria</taxon>
        <taxon>Aeromonadales</taxon>
        <taxon>Aeromonadaceae</taxon>
        <taxon>Aeromonas</taxon>
    </lineage>
</organism>
<gene>
    <name evidence="1" type="ORF">AERO8C_70140</name>
</gene>
<evidence type="ECO:0000313" key="2">
    <source>
        <dbReference type="Proteomes" id="UP000439123"/>
    </source>
</evidence>